<dbReference type="Gene3D" id="3.40.50.300">
    <property type="entry name" value="P-loop containing nucleotide triphosphate hydrolases"/>
    <property type="match status" value="1"/>
</dbReference>
<comment type="caution">
    <text evidence="1">The sequence shown here is derived from an EMBL/GenBank/DDBJ whole genome shotgun (WGS) entry which is preliminary data.</text>
</comment>
<protein>
    <submittedName>
        <fullName evidence="1">ATPase, T2SS/T4P/T4SS family</fullName>
    </submittedName>
</protein>
<name>A0ABV7BR83_9PROT</name>
<dbReference type="EMBL" id="JBHRSB010000001">
    <property type="protein sequence ID" value="MFC2998630.1"/>
    <property type="molecule type" value="Genomic_DNA"/>
</dbReference>
<reference evidence="2" key="1">
    <citation type="journal article" date="2019" name="Int. J. Syst. Evol. Microbiol.">
        <title>The Global Catalogue of Microorganisms (GCM) 10K type strain sequencing project: providing services to taxonomists for standard genome sequencing and annotation.</title>
        <authorList>
            <consortium name="The Broad Institute Genomics Platform"/>
            <consortium name="The Broad Institute Genome Sequencing Center for Infectious Disease"/>
            <person name="Wu L."/>
            <person name="Ma J."/>
        </authorList>
    </citation>
    <scope>NUCLEOTIDE SEQUENCE [LARGE SCALE GENOMIC DNA]</scope>
    <source>
        <strain evidence="2">CGMCC 1.16855</strain>
    </source>
</reference>
<organism evidence="1 2">
    <name type="scientific">Falsiroseomonas tokyonensis</name>
    <dbReference type="NCBI Taxonomy" id="430521"/>
    <lineage>
        <taxon>Bacteria</taxon>
        <taxon>Pseudomonadati</taxon>
        <taxon>Pseudomonadota</taxon>
        <taxon>Alphaproteobacteria</taxon>
        <taxon>Acetobacterales</taxon>
        <taxon>Roseomonadaceae</taxon>
        <taxon>Falsiroseomonas</taxon>
    </lineage>
</organism>
<proteinExistence type="predicted"/>
<dbReference type="SUPFAM" id="SSF52540">
    <property type="entry name" value="P-loop containing nucleoside triphosphate hydrolases"/>
    <property type="match status" value="1"/>
</dbReference>
<evidence type="ECO:0000313" key="2">
    <source>
        <dbReference type="Proteomes" id="UP001595420"/>
    </source>
</evidence>
<dbReference type="RefSeq" id="WP_343215173.1">
    <property type="nucleotide sequence ID" value="NZ_JAFNJS010000001.1"/>
</dbReference>
<gene>
    <name evidence="1" type="ORF">ACFOD3_01930</name>
</gene>
<accession>A0ABV7BR83</accession>
<evidence type="ECO:0000313" key="1">
    <source>
        <dbReference type="EMBL" id="MFC2998630.1"/>
    </source>
</evidence>
<keyword evidence="2" id="KW-1185">Reference proteome</keyword>
<dbReference type="Proteomes" id="UP001595420">
    <property type="component" value="Unassembled WGS sequence"/>
</dbReference>
<dbReference type="InterPro" id="IPR027417">
    <property type="entry name" value="P-loop_NTPase"/>
</dbReference>
<sequence>MLVAGGTSTGKATLTNALLAEVARDGGRVVLIEDTRELQCGAPILGSWPDSGSGGR</sequence>